<proteinExistence type="predicted"/>
<reference evidence="1" key="1">
    <citation type="submission" date="2023-06" db="EMBL/GenBank/DDBJ databases">
        <title>Genome-scale phylogeny and comparative genomics of the fungal order Sordariales.</title>
        <authorList>
            <consortium name="Lawrence Berkeley National Laboratory"/>
            <person name="Hensen N."/>
            <person name="Bonometti L."/>
            <person name="Westerberg I."/>
            <person name="Brannstrom I.O."/>
            <person name="Guillou S."/>
            <person name="Cros-Aarteil S."/>
            <person name="Calhoun S."/>
            <person name="Haridas S."/>
            <person name="Kuo A."/>
            <person name="Mondo S."/>
            <person name="Pangilinan J."/>
            <person name="Riley R."/>
            <person name="Labutti K."/>
            <person name="Andreopoulos B."/>
            <person name="Lipzen A."/>
            <person name="Chen C."/>
            <person name="Yanf M."/>
            <person name="Daum C."/>
            <person name="Ng V."/>
            <person name="Clum A."/>
            <person name="Steindorff A."/>
            <person name="Ohm R."/>
            <person name="Martin F."/>
            <person name="Silar P."/>
            <person name="Natvig D."/>
            <person name="Lalanne C."/>
            <person name="Gautier V."/>
            <person name="Ament-Velasquez S.L."/>
            <person name="Kruys A."/>
            <person name="Hutchinson M.I."/>
            <person name="Powell A.J."/>
            <person name="Barry K."/>
            <person name="Miller A.N."/>
            <person name="Grigoriev I.V."/>
            <person name="Debuchy R."/>
            <person name="Gladieux P."/>
            <person name="Thoren M.H."/>
            <person name="Johannesson H."/>
        </authorList>
    </citation>
    <scope>NUCLEOTIDE SEQUENCE</scope>
    <source>
        <strain evidence="1">CBS 606.72</strain>
    </source>
</reference>
<gene>
    <name evidence="1" type="ORF">B0T14DRAFT_442956</name>
</gene>
<evidence type="ECO:0000313" key="2">
    <source>
        <dbReference type="Proteomes" id="UP001175000"/>
    </source>
</evidence>
<dbReference type="SUPFAM" id="SSF54928">
    <property type="entry name" value="RNA-binding domain, RBD"/>
    <property type="match status" value="1"/>
</dbReference>
<dbReference type="EMBL" id="JAULSU010000001">
    <property type="protein sequence ID" value="KAK0633737.1"/>
    <property type="molecule type" value="Genomic_DNA"/>
</dbReference>
<dbReference type="InterPro" id="IPR035979">
    <property type="entry name" value="RBD_domain_sf"/>
</dbReference>
<accession>A0AA39XGT4</accession>
<evidence type="ECO:0008006" key="3">
    <source>
        <dbReference type="Google" id="ProtNLM"/>
    </source>
</evidence>
<evidence type="ECO:0000313" key="1">
    <source>
        <dbReference type="EMBL" id="KAK0633737.1"/>
    </source>
</evidence>
<comment type="caution">
    <text evidence="1">The sequence shown here is derived from an EMBL/GenBank/DDBJ whole genome shotgun (WGS) entry which is preliminary data.</text>
</comment>
<dbReference type="Gene3D" id="3.30.70.330">
    <property type="match status" value="1"/>
</dbReference>
<dbReference type="GO" id="GO:0003676">
    <property type="term" value="F:nucleic acid binding"/>
    <property type="evidence" value="ECO:0007669"/>
    <property type="project" value="InterPro"/>
</dbReference>
<keyword evidence="2" id="KW-1185">Reference proteome</keyword>
<name>A0AA39XGT4_9PEZI</name>
<dbReference type="InterPro" id="IPR012677">
    <property type="entry name" value="Nucleotide-bd_a/b_plait_sf"/>
</dbReference>
<organism evidence="1 2">
    <name type="scientific">Immersiella caudata</name>
    <dbReference type="NCBI Taxonomy" id="314043"/>
    <lineage>
        <taxon>Eukaryota</taxon>
        <taxon>Fungi</taxon>
        <taxon>Dikarya</taxon>
        <taxon>Ascomycota</taxon>
        <taxon>Pezizomycotina</taxon>
        <taxon>Sordariomycetes</taxon>
        <taxon>Sordariomycetidae</taxon>
        <taxon>Sordariales</taxon>
        <taxon>Lasiosphaeriaceae</taxon>
        <taxon>Immersiella</taxon>
    </lineage>
</organism>
<protein>
    <recommendedName>
        <fullName evidence="3">RRM domain-containing protein</fullName>
    </recommendedName>
</protein>
<dbReference type="Proteomes" id="UP001175000">
    <property type="component" value="Unassembled WGS sequence"/>
</dbReference>
<sequence length="379" mass="43641">MENFPFIHIYSQARPVEYGVVKIKNIPYGVIRPEILAMIGRNAKLPKDIEEPVHIIMEKNTSKTQDAYVEFATLDDATKAVERYQDLVQNRRQPRLEDRPIKMVVSSQEELVKDIFPFAHGISWRGATPVLKKPVEGDCLSTFKGFVTAEEMALLLRFVEAPQRSPFAKNCPQRPFECMISTLKKFPWFCPELVTVMQRHLLYNSTLRLAEMLRKSLDHPKHDPHDPKLNEHLMRRLFQAAMLCPGFSIVQKDNIALACELKRTTSLNMFNIPSYADSWAHQHTLCPKPGIPVDVLEYYIALIREETTLSAHQNLSEEARQQVLDKFKDTDDNGYFGFAWAELDLPDQKNLANWTLKGLGQREMSVFQAIVQRALMRAI</sequence>
<dbReference type="AlphaFoldDB" id="A0AA39XGT4"/>